<name>A0A0F9C657_9ZZZZ</name>
<evidence type="ECO:0000313" key="2">
    <source>
        <dbReference type="EMBL" id="KKK97924.1"/>
    </source>
</evidence>
<protein>
    <submittedName>
        <fullName evidence="2">Uncharacterized protein</fullName>
    </submittedName>
</protein>
<evidence type="ECO:0000256" key="1">
    <source>
        <dbReference type="SAM" id="Phobius"/>
    </source>
</evidence>
<keyword evidence="1" id="KW-0472">Membrane</keyword>
<dbReference type="EMBL" id="LAZR01045835">
    <property type="protein sequence ID" value="KKK97924.1"/>
    <property type="molecule type" value="Genomic_DNA"/>
</dbReference>
<comment type="caution">
    <text evidence="2">The sequence shown here is derived from an EMBL/GenBank/DDBJ whole genome shotgun (WGS) entry which is preliminary data.</text>
</comment>
<reference evidence="2" key="1">
    <citation type="journal article" date="2015" name="Nature">
        <title>Complex archaea that bridge the gap between prokaryotes and eukaryotes.</title>
        <authorList>
            <person name="Spang A."/>
            <person name="Saw J.H."/>
            <person name="Jorgensen S.L."/>
            <person name="Zaremba-Niedzwiedzka K."/>
            <person name="Martijn J."/>
            <person name="Lind A.E."/>
            <person name="van Eijk R."/>
            <person name="Schleper C."/>
            <person name="Guy L."/>
            <person name="Ettema T.J."/>
        </authorList>
    </citation>
    <scope>NUCLEOTIDE SEQUENCE</scope>
</reference>
<keyword evidence="1" id="KW-1133">Transmembrane helix</keyword>
<feature type="transmembrane region" description="Helical" evidence="1">
    <location>
        <begin position="20"/>
        <end position="36"/>
    </location>
</feature>
<accession>A0A0F9C657</accession>
<proteinExistence type="predicted"/>
<gene>
    <name evidence="2" type="ORF">LCGC14_2647870</name>
</gene>
<sequence>MKNRRKRVLDRRVGVVVRDGLLYAGVALLLVVLLIYCNVAKAEKYMVFGAGKASYHLRCADPNPDGCSGLWYQAGYDKEANMNQNSFRIGLGWGKKHKWEVLWHNLGEYSSIFGFTSDENFNHNGGCLDPCEKTRWGYGVGKTTGISISYLPHFGRFFGRIGIMKYRSKFSIKLVDFNMPGYPTHNQLATYDHRYYREETGIFGLGMKLSKHFVVEYTIYSDISTPVSQFDRAN</sequence>
<dbReference type="AlphaFoldDB" id="A0A0F9C657"/>
<keyword evidence="1" id="KW-0812">Transmembrane</keyword>
<organism evidence="2">
    <name type="scientific">marine sediment metagenome</name>
    <dbReference type="NCBI Taxonomy" id="412755"/>
    <lineage>
        <taxon>unclassified sequences</taxon>
        <taxon>metagenomes</taxon>
        <taxon>ecological metagenomes</taxon>
    </lineage>
</organism>
<feature type="non-terminal residue" evidence="2">
    <location>
        <position position="234"/>
    </location>
</feature>